<proteinExistence type="predicted"/>
<gene>
    <name evidence="1" type="ORF">ElyMa_000293000</name>
</gene>
<evidence type="ECO:0000313" key="2">
    <source>
        <dbReference type="Proteomes" id="UP000762676"/>
    </source>
</evidence>
<protein>
    <submittedName>
        <fullName evidence="1">Uncharacterized protein</fullName>
    </submittedName>
</protein>
<accession>A0AAV4F996</accession>
<dbReference type="AlphaFoldDB" id="A0AAV4F996"/>
<evidence type="ECO:0000313" key="1">
    <source>
        <dbReference type="EMBL" id="GFR69021.1"/>
    </source>
</evidence>
<name>A0AAV4F996_9GAST</name>
<comment type="caution">
    <text evidence="1">The sequence shown here is derived from an EMBL/GenBank/DDBJ whole genome shotgun (WGS) entry which is preliminary data.</text>
</comment>
<organism evidence="1 2">
    <name type="scientific">Elysia marginata</name>
    <dbReference type="NCBI Taxonomy" id="1093978"/>
    <lineage>
        <taxon>Eukaryota</taxon>
        <taxon>Metazoa</taxon>
        <taxon>Spiralia</taxon>
        <taxon>Lophotrochozoa</taxon>
        <taxon>Mollusca</taxon>
        <taxon>Gastropoda</taxon>
        <taxon>Heterobranchia</taxon>
        <taxon>Euthyneura</taxon>
        <taxon>Panpulmonata</taxon>
        <taxon>Sacoglossa</taxon>
        <taxon>Placobranchoidea</taxon>
        <taxon>Plakobranchidae</taxon>
        <taxon>Elysia</taxon>
    </lineage>
</organism>
<dbReference type="Proteomes" id="UP000762676">
    <property type="component" value="Unassembled WGS sequence"/>
</dbReference>
<reference evidence="1 2" key="1">
    <citation type="journal article" date="2021" name="Elife">
        <title>Chloroplast acquisition without the gene transfer in kleptoplastic sea slugs, Plakobranchus ocellatus.</title>
        <authorList>
            <person name="Maeda T."/>
            <person name="Takahashi S."/>
            <person name="Yoshida T."/>
            <person name="Shimamura S."/>
            <person name="Takaki Y."/>
            <person name="Nagai Y."/>
            <person name="Toyoda A."/>
            <person name="Suzuki Y."/>
            <person name="Arimoto A."/>
            <person name="Ishii H."/>
            <person name="Satoh N."/>
            <person name="Nishiyama T."/>
            <person name="Hasebe M."/>
            <person name="Maruyama T."/>
            <person name="Minagawa J."/>
            <person name="Obokata J."/>
            <person name="Shigenobu S."/>
        </authorList>
    </citation>
    <scope>NUCLEOTIDE SEQUENCE [LARGE SCALE GENOMIC DNA]</scope>
</reference>
<keyword evidence="2" id="KW-1185">Reference proteome</keyword>
<dbReference type="EMBL" id="BMAT01000589">
    <property type="protein sequence ID" value="GFR69021.1"/>
    <property type="molecule type" value="Genomic_DNA"/>
</dbReference>
<sequence length="98" mass="11128">MNSNIIIWTVTTTTAPWCEKLEPSARLSVRLAVCSSVCMRCWRGPKPDSQCQRPRYSRGSQTIARPLEMLMMVKTRPLTSRDPTGLILDSDVDRGESW</sequence>